<accession>A0A2H3K0T2</accession>
<feature type="region of interest" description="Disordered" evidence="1">
    <location>
        <begin position="116"/>
        <end position="135"/>
    </location>
</feature>
<reference evidence="2 3" key="1">
    <citation type="journal article" date="2012" name="Science">
        <title>The Paleozoic origin of enzymatic lignin decomposition reconstructed from 31 fungal genomes.</title>
        <authorList>
            <person name="Floudas D."/>
            <person name="Binder M."/>
            <person name="Riley R."/>
            <person name="Barry K."/>
            <person name="Blanchette R.A."/>
            <person name="Henrissat B."/>
            <person name="Martinez A.T."/>
            <person name="Otillar R."/>
            <person name="Spatafora J.W."/>
            <person name="Yadav J.S."/>
            <person name="Aerts A."/>
            <person name="Benoit I."/>
            <person name="Boyd A."/>
            <person name="Carlson A."/>
            <person name="Copeland A."/>
            <person name="Coutinho P.M."/>
            <person name="de Vries R.P."/>
            <person name="Ferreira P."/>
            <person name="Findley K."/>
            <person name="Foster B."/>
            <person name="Gaskell J."/>
            <person name="Glotzer D."/>
            <person name="Gorecki P."/>
            <person name="Heitman J."/>
            <person name="Hesse C."/>
            <person name="Hori C."/>
            <person name="Igarashi K."/>
            <person name="Jurgens J.A."/>
            <person name="Kallen N."/>
            <person name="Kersten P."/>
            <person name="Kohler A."/>
            <person name="Kuees U."/>
            <person name="Kumar T.K.A."/>
            <person name="Kuo A."/>
            <person name="LaButti K."/>
            <person name="Larrondo L.F."/>
            <person name="Lindquist E."/>
            <person name="Ling A."/>
            <person name="Lombard V."/>
            <person name="Lucas S."/>
            <person name="Lundell T."/>
            <person name="Martin R."/>
            <person name="McLaughlin D.J."/>
            <person name="Morgenstern I."/>
            <person name="Morin E."/>
            <person name="Murat C."/>
            <person name="Nagy L.G."/>
            <person name="Nolan M."/>
            <person name="Ohm R.A."/>
            <person name="Patyshakuliyeva A."/>
            <person name="Rokas A."/>
            <person name="Ruiz-Duenas F.J."/>
            <person name="Sabat G."/>
            <person name="Salamov A."/>
            <person name="Samejima M."/>
            <person name="Schmutz J."/>
            <person name="Slot J.C."/>
            <person name="St John F."/>
            <person name="Stenlid J."/>
            <person name="Sun H."/>
            <person name="Sun S."/>
            <person name="Syed K."/>
            <person name="Tsang A."/>
            <person name="Wiebenga A."/>
            <person name="Young D."/>
            <person name="Pisabarro A."/>
            <person name="Eastwood D.C."/>
            <person name="Martin F."/>
            <person name="Cullen D."/>
            <person name="Grigoriev I.V."/>
            <person name="Hibbett D.S."/>
        </authorList>
    </citation>
    <scope>NUCLEOTIDE SEQUENCE [LARGE SCALE GENOMIC DNA]</scope>
    <source>
        <strain evidence="2 3">MD-104</strain>
    </source>
</reference>
<protein>
    <submittedName>
        <fullName evidence="2">Uncharacterized protein</fullName>
    </submittedName>
</protein>
<dbReference type="STRING" id="742152.A0A2H3K0T2"/>
<name>A0A2H3K0T2_WOLCO</name>
<dbReference type="Proteomes" id="UP000218811">
    <property type="component" value="Unassembled WGS sequence"/>
</dbReference>
<proteinExistence type="predicted"/>
<evidence type="ECO:0000313" key="3">
    <source>
        <dbReference type="Proteomes" id="UP000218811"/>
    </source>
</evidence>
<evidence type="ECO:0000256" key="1">
    <source>
        <dbReference type="SAM" id="MobiDB-lite"/>
    </source>
</evidence>
<dbReference type="OrthoDB" id="9975758at2759"/>
<evidence type="ECO:0000313" key="2">
    <source>
        <dbReference type="EMBL" id="PCH43718.1"/>
    </source>
</evidence>
<keyword evidence="3" id="KW-1185">Reference proteome</keyword>
<sequence>MGTWHVTHSTLPLWRNRKDVTITYVARLSAGKPAEFDDIVEYRAKSAPPTSTRSRIVGVDKLVVPLTSISSSGTSADPGPSTRFKWRGKGWLMIASSRWQILGCGFARDRRVNVDSADDGDADVPSRPPDSTPQPEIQAEWALTYFEKTLFTPAGMDIYARAPQGLPDELLQEIIRKAQALGGVVGALATQFFEVERSRAV</sequence>
<organism evidence="2 3">
    <name type="scientific">Wolfiporia cocos (strain MD-104)</name>
    <name type="common">Brown rot fungus</name>
    <dbReference type="NCBI Taxonomy" id="742152"/>
    <lineage>
        <taxon>Eukaryota</taxon>
        <taxon>Fungi</taxon>
        <taxon>Dikarya</taxon>
        <taxon>Basidiomycota</taxon>
        <taxon>Agaricomycotina</taxon>
        <taxon>Agaricomycetes</taxon>
        <taxon>Polyporales</taxon>
        <taxon>Phaeolaceae</taxon>
        <taxon>Wolfiporia</taxon>
    </lineage>
</organism>
<gene>
    <name evidence="2" type="ORF">WOLCODRAFT_90452</name>
</gene>
<dbReference type="AlphaFoldDB" id="A0A2H3K0T2"/>
<dbReference type="EMBL" id="KB468146">
    <property type="protein sequence ID" value="PCH43718.1"/>
    <property type="molecule type" value="Genomic_DNA"/>
</dbReference>
<dbReference type="OMA" id="ASSRWQI"/>